<dbReference type="Proteomes" id="UP000887013">
    <property type="component" value="Unassembled WGS sequence"/>
</dbReference>
<comment type="caution">
    <text evidence="1">The sequence shown here is derived from an EMBL/GenBank/DDBJ whole genome shotgun (WGS) entry which is preliminary data.</text>
</comment>
<evidence type="ECO:0000313" key="2">
    <source>
        <dbReference type="Proteomes" id="UP000887013"/>
    </source>
</evidence>
<protein>
    <submittedName>
        <fullName evidence="1">Uncharacterized protein</fullName>
    </submittedName>
</protein>
<dbReference type="EMBL" id="BMAW01116834">
    <property type="protein sequence ID" value="GFT72359.1"/>
    <property type="molecule type" value="Genomic_DNA"/>
</dbReference>
<organism evidence="1 2">
    <name type="scientific">Nephila pilipes</name>
    <name type="common">Giant wood spider</name>
    <name type="synonym">Nephila maculata</name>
    <dbReference type="NCBI Taxonomy" id="299642"/>
    <lineage>
        <taxon>Eukaryota</taxon>
        <taxon>Metazoa</taxon>
        <taxon>Ecdysozoa</taxon>
        <taxon>Arthropoda</taxon>
        <taxon>Chelicerata</taxon>
        <taxon>Arachnida</taxon>
        <taxon>Araneae</taxon>
        <taxon>Araneomorphae</taxon>
        <taxon>Entelegynae</taxon>
        <taxon>Araneoidea</taxon>
        <taxon>Nephilidae</taxon>
        <taxon>Nephila</taxon>
    </lineage>
</organism>
<keyword evidence="2" id="KW-1185">Reference proteome</keyword>
<reference evidence="1" key="1">
    <citation type="submission" date="2020-08" db="EMBL/GenBank/DDBJ databases">
        <title>Multicomponent nature underlies the extraordinary mechanical properties of spider dragline silk.</title>
        <authorList>
            <person name="Kono N."/>
            <person name="Nakamura H."/>
            <person name="Mori M."/>
            <person name="Yoshida Y."/>
            <person name="Ohtoshi R."/>
            <person name="Malay A.D."/>
            <person name="Moran D.A.P."/>
            <person name="Tomita M."/>
            <person name="Numata K."/>
            <person name="Arakawa K."/>
        </authorList>
    </citation>
    <scope>NUCLEOTIDE SEQUENCE</scope>
</reference>
<dbReference type="AlphaFoldDB" id="A0A8X6PJV2"/>
<dbReference type="OrthoDB" id="6435936at2759"/>
<proteinExistence type="predicted"/>
<evidence type="ECO:0000313" key="1">
    <source>
        <dbReference type="EMBL" id="GFT72359.1"/>
    </source>
</evidence>
<sequence length="135" mass="15107">MSFRVPPICLFYRGIPLKRSGTFGFTLNVKLSWNNHIKAAVEKSQRRINLLGRLAATKSGATQDILTTAYKAYVYPVMEYGSDVGSILRNKKIKLNTSNIALYNGIKIITGEYKTIIITAKQLQTEYPDGTNRSS</sequence>
<gene>
    <name evidence="1" type="ORF">NPIL_318611</name>
</gene>
<accession>A0A8X6PJV2</accession>
<name>A0A8X6PJV2_NEPPI</name>